<keyword evidence="2" id="KW-1185">Reference proteome</keyword>
<dbReference type="AlphaFoldDB" id="K2JVD2"/>
<evidence type="ECO:0008006" key="3">
    <source>
        <dbReference type="Google" id="ProtNLM"/>
    </source>
</evidence>
<evidence type="ECO:0000313" key="1">
    <source>
        <dbReference type="EMBL" id="EKE69145.1"/>
    </source>
</evidence>
<dbReference type="EMBL" id="AMRI01000026">
    <property type="protein sequence ID" value="EKE69145.1"/>
    <property type="molecule type" value="Genomic_DNA"/>
</dbReference>
<accession>K2JVD2</accession>
<dbReference type="OrthoDB" id="5919017at2"/>
<evidence type="ECO:0000313" key="2">
    <source>
        <dbReference type="Proteomes" id="UP000006755"/>
    </source>
</evidence>
<comment type="caution">
    <text evidence="1">The sequence shown here is derived from an EMBL/GenBank/DDBJ whole genome shotgun (WGS) entry which is preliminary data.</text>
</comment>
<organism evidence="1 2">
    <name type="scientific">Gallaecimonas xiamenensis 3-C-1</name>
    <dbReference type="NCBI Taxonomy" id="745411"/>
    <lineage>
        <taxon>Bacteria</taxon>
        <taxon>Pseudomonadati</taxon>
        <taxon>Pseudomonadota</taxon>
        <taxon>Gammaproteobacteria</taxon>
        <taxon>Enterobacterales</taxon>
        <taxon>Gallaecimonadaceae</taxon>
        <taxon>Gallaecimonas</taxon>
    </lineage>
</organism>
<proteinExistence type="predicted"/>
<sequence length="167" mass="18850">MAFQRRKRFIKETLLLVGEGFSEKAFLSLLKTYFSNGNYKISVVTAKGKGPSNVIDHAISTKRHNGHNYCLALLDTDLPWPKSKVQNAEKEGVTLVPSTPCLEGLILKIMNRRVPTTNNECKDVVHPLLKGAPCDRESYERLLSKEIIEDRMIDIPELKSIVDKIRG</sequence>
<dbReference type="Proteomes" id="UP000006755">
    <property type="component" value="Unassembled WGS sequence"/>
</dbReference>
<gene>
    <name evidence="1" type="ORF">B3C1_15889</name>
</gene>
<protein>
    <recommendedName>
        <fullName evidence="3">RloB domain-containing protein</fullName>
    </recommendedName>
</protein>
<dbReference type="eggNOG" id="ENOG5032Y8G">
    <property type="taxonomic scope" value="Bacteria"/>
</dbReference>
<reference evidence="1 2" key="1">
    <citation type="journal article" date="2012" name="J. Bacteriol.">
        <title>Genome Sequence of Gallaecimonas xiamenensis Type Strain 3-C-1.</title>
        <authorList>
            <person name="Lai Q."/>
            <person name="Wang L."/>
            <person name="Wang W."/>
            <person name="Shao Z."/>
        </authorList>
    </citation>
    <scope>NUCLEOTIDE SEQUENCE [LARGE SCALE GENOMIC DNA]</scope>
    <source>
        <strain evidence="1 2">3-C-1</strain>
    </source>
</reference>
<name>K2JVD2_9GAMM</name>